<accession>A0A8H4QES0</accession>
<dbReference type="PANTHER" id="PTHR22988">
    <property type="entry name" value="MYOTONIC DYSTROPHY S/T KINASE-RELATED"/>
    <property type="match status" value="1"/>
</dbReference>
<feature type="compositionally biased region" description="Basic and acidic residues" evidence="11">
    <location>
        <begin position="839"/>
        <end position="864"/>
    </location>
</feature>
<evidence type="ECO:0000256" key="5">
    <source>
        <dbReference type="ARBA" id="ARBA00022741"/>
    </source>
</evidence>
<dbReference type="EC" id="2.7.11.1" evidence="1"/>
<evidence type="ECO:0000256" key="11">
    <source>
        <dbReference type="SAM" id="MobiDB-lite"/>
    </source>
</evidence>
<feature type="compositionally biased region" description="Low complexity" evidence="11">
    <location>
        <begin position="720"/>
        <end position="739"/>
    </location>
</feature>
<evidence type="ECO:0000256" key="4">
    <source>
        <dbReference type="ARBA" id="ARBA00022679"/>
    </source>
</evidence>
<feature type="region of interest" description="Disordered" evidence="11">
    <location>
        <begin position="593"/>
        <end position="864"/>
    </location>
</feature>
<evidence type="ECO:0000256" key="8">
    <source>
        <dbReference type="ARBA" id="ARBA00038271"/>
    </source>
</evidence>
<proteinExistence type="inferred from homology"/>
<keyword evidence="6" id="KW-0418">Kinase</keyword>
<feature type="domain" description="Protein kinase" evidence="12">
    <location>
        <begin position="58"/>
        <end position="355"/>
    </location>
</feature>
<name>A0A8H4QES0_9AGAR</name>
<dbReference type="InterPro" id="IPR008271">
    <property type="entry name" value="Ser/Thr_kinase_AS"/>
</dbReference>
<dbReference type="InterPro" id="IPR011009">
    <property type="entry name" value="Kinase-like_dom_sf"/>
</dbReference>
<dbReference type="EMBL" id="JAACJL010000061">
    <property type="protein sequence ID" value="KAF4609483.1"/>
    <property type="molecule type" value="Genomic_DNA"/>
</dbReference>
<feature type="compositionally biased region" description="Polar residues" evidence="11">
    <location>
        <begin position="611"/>
        <end position="622"/>
    </location>
</feature>
<comment type="catalytic activity">
    <reaction evidence="9">
        <text>L-threonyl-[protein] + ATP = O-phospho-L-threonyl-[protein] + ADP + H(+)</text>
        <dbReference type="Rhea" id="RHEA:46608"/>
        <dbReference type="Rhea" id="RHEA-COMP:11060"/>
        <dbReference type="Rhea" id="RHEA-COMP:11605"/>
        <dbReference type="ChEBI" id="CHEBI:15378"/>
        <dbReference type="ChEBI" id="CHEBI:30013"/>
        <dbReference type="ChEBI" id="CHEBI:30616"/>
        <dbReference type="ChEBI" id="CHEBI:61977"/>
        <dbReference type="ChEBI" id="CHEBI:456216"/>
        <dbReference type="EC" id="2.7.11.1"/>
    </reaction>
</comment>
<comment type="caution">
    <text evidence="13">The sequence shown here is derived from an EMBL/GenBank/DDBJ whole genome shotgun (WGS) entry which is preliminary data.</text>
</comment>
<keyword evidence="5" id="KW-0547">Nucleotide-binding</keyword>
<evidence type="ECO:0000256" key="2">
    <source>
        <dbReference type="ARBA" id="ARBA00022527"/>
    </source>
</evidence>
<dbReference type="SMART" id="SM00220">
    <property type="entry name" value="S_TKc"/>
    <property type="match status" value="1"/>
</dbReference>
<dbReference type="GO" id="GO:0031032">
    <property type="term" value="P:actomyosin structure organization"/>
    <property type="evidence" value="ECO:0007669"/>
    <property type="project" value="TreeGrafter"/>
</dbReference>
<protein>
    <recommendedName>
        <fullName evidence="1">non-specific serine/threonine protein kinase</fullName>
        <ecNumber evidence="1">2.7.11.1</ecNumber>
    </recommendedName>
</protein>
<feature type="compositionally biased region" description="Acidic residues" evidence="11">
    <location>
        <begin position="697"/>
        <end position="706"/>
    </location>
</feature>
<dbReference type="Gene3D" id="3.30.200.20">
    <property type="entry name" value="Phosphorylase Kinase, domain 1"/>
    <property type="match status" value="1"/>
</dbReference>
<dbReference type="SUPFAM" id="SSF56112">
    <property type="entry name" value="Protein kinase-like (PK-like)"/>
    <property type="match status" value="1"/>
</dbReference>
<evidence type="ECO:0000256" key="10">
    <source>
        <dbReference type="ARBA" id="ARBA00048679"/>
    </source>
</evidence>
<dbReference type="FunFam" id="1.10.510.10:FF:000024">
    <property type="entry name" value="Probable serine/threonine-protein kinase cot-1"/>
    <property type="match status" value="1"/>
</dbReference>
<keyword evidence="3" id="KW-0597">Phosphoprotein</keyword>
<dbReference type="PROSITE" id="PS00108">
    <property type="entry name" value="PROTEIN_KINASE_ST"/>
    <property type="match status" value="1"/>
</dbReference>
<feature type="compositionally biased region" description="Polar residues" evidence="11">
    <location>
        <begin position="764"/>
        <end position="774"/>
    </location>
</feature>
<dbReference type="GO" id="GO:0005524">
    <property type="term" value="F:ATP binding"/>
    <property type="evidence" value="ECO:0007669"/>
    <property type="project" value="UniProtKB-KW"/>
</dbReference>
<evidence type="ECO:0000256" key="9">
    <source>
        <dbReference type="ARBA" id="ARBA00047899"/>
    </source>
</evidence>
<dbReference type="PROSITE" id="PS50011">
    <property type="entry name" value="PROTEIN_KINASE_DOM"/>
    <property type="match status" value="1"/>
</dbReference>
<evidence type="ECO:0000313" key="14">
    <source>
        <dbReference type="Proteomes" id="UP000521872"/>
    </source>
</evidence>
<organism evidence="13 14">
    <name type="scientific">Agrocybe pediades</name>
    <dbReference type="NCBI Taxonomy" id="84607"/>
    <lineage>
        <taxon>Eukaryota</taxon>
        <taxon>Fungi</taxon>
        <taxon>Dikarya</taxon>
        <taxon>Basidiomycota</taxon>
        <taxon>Agaricomycotina</taxon>
        <taxon>Agaricomycetes</taxon>
        <taxon>Agaricomycetidae</taxon>
        <taxon>Agaricales</taxon>
        <taxon>Agaricineae</taxon>
        <taxon>Strophariaceae</taxon>
        <taxon>Agrocybe</taxon>
    </lineage>
</organism>
<evidence type="ECO:0000256" key="6">
    <source>
        <dbReference type="ARBA" id="ARBA00022777"/>
    </source>
</evidence>
<dbReference type="PANTHER" id="PTHR22988:SF71">
    <property type="entry name" value="CITRON RHO-INTERACTING KINASE"/>
    <property type="match status" value="1"/>
</dbReference>
<evidence type="ECO:0000313" key="13">
    <source>
        <dbReference type="EMBL" id="KAF4609483.1"/>
    </source>
</evidence>
<feature type="compositionally biased region" description="Polar residues" evidence="11">
    <location>
        <begin position="810"/>
        <end position="820"/>
    </location>
</feature>
<gene>
    <name evidence="13" type="ORF">D9613_012311</name>
</gene>
<keyword evidence="7" id="KW-0067">ATP-binding</keyword>
<dbReference type="GO" id="GO:0004674">
    <property type="term" value="F:protein serine/threonine kinase activity"/>
    <property type="evidence" value="ECO:0007669"/>
    <property type="project" value="UniProtKB-KW"/>
</dbReference>
<evidence type="ECO:0000256" key="7">
    <source>
        <dbReference type="ARBA" id="ARBA00022840"/>
    </source>
</evidence>
<comment type="similarity">
    <text evidence="8">Belongs to the protein kinase superfamily. STE Ser/Thr protein kinase family. COT1 subfamily.</text>
</comment>
<comment type="catalytic activity">
    <reaction evidence="10">
        <text>L-seryl-[protein] + ATP = O-phospho-L-seryl-[protein] + ADP + H(+)</text>
        <dbReference type="Rhea" id="RHEA:17989"/>
        <dbReference type="Rhea" id="RHEA-COMP:9863"/>
        <dbReference type="Rhea" id="RHEA-COMP:11604"/>
        <dbReference type="ChEBI" id="CHEBI:15378"/>
        <dbReference type="ChEBI" id="CHEBI:29999"/>
        <dbReference type="ChEBI" id="CHEBI:30616"/>
        <dbReference type="ChEBI" id="CHEBI:83421"/>
        <dbReference type="ChEBI" id="CHEBI:456216"/>
        <dbReference type="EC" id="2.7.11.1"/>
    </reaction>
</comment>
<feature type="compositionally biased region" description="Low complexity" evidence="11">
    <location>
        <begin position="623"/>
        <end position="633"/>
    </location>
</feature>
<dbReference type="GO" id="GO:0005856">
    <property type="term" value="C:cytoskeleton"/>
    <property type="evidence" value="ECO:0007669"/>
    <property type="project" value="TreeGrafter"/>
</dbReference>
<keyword evidence="4" id="KW-0808">Transferase</keyword>
<dbReference type="AlphaFoldDB" id="A0A8H4QES0"/>
<dbReference type="InterPro" id="IPR000719">
    <property type="entry name" value="Prot_kinase_dom"/>
</dbReference>
<dbReference type="GO" id="GO:0005737">
    <property type="term" value="C:cytoplasm"/>
    <property type="evidence" value="ECO:0007669"/>
    <property type="project" value="TreeGrafter"/>
</dbReference>
<evidence type="ECO:0000256" key="3">
    <source>
        <dbReference type="ARBA" id="ARBA00022553"/>
    </source>
</evidence>
<keyword evidence="2" id="KW-0723">Serine/threonine-protein kinase</keyword>
<sequence>MSLSWHQRKARLAALLKSQGDEDAEGLALDRLMHGQSVIGKTSKTTEIESLRFKDRDLDVVGTLGYGQFGVIDVVTCRLDNRVYVRKSIDKAFALRTRDQCFPQFERDILLQARKTDSAWAPHLLCAFHTDAKLSLVMDYAEGGNLWDVLESSPYDGRVPEADLRWWVPQIVSAIHWCHSQGFAHRDIKPHNFVLTPDAHVLLIDFGSAAPLLPPNPDGSQLIAKKYCLVLCGTCDYISPEILSAHEEALVAMEMEDEGDMVTFGKEQTEGYGVETDWWSLGAMLYELAYGVAPFFAEDIRHTYSRIMNHEKSLRFDQKVNVSHEYQHFCRRLLTNAKQRLGRRNVMEITDHPLFDGIDWTTLSTQTAPTNLHLPQFTYSEPKPVTDTTALIPEGHEDDSDSYSQGFAFSAFFQPSSTVSPGLSILRPSPSARSKSILVPSSTSFSRNSSIAATSFIGFSWGPLSDAFPANVKQTTSLMAGQHASDPLIQSTPLPPSRTPARGQFLQTPATSNHTYRGPSGFNTWGPGNPGPFFTPKPLQSYTTPMKAYSMSPYATLPRTGTVRRTAPRRSVSDREAMRQLVDCIGMSARKKVLESGRKPKSIGIVDSRGGSANTRRTGSAPTTNNTKGTTGTVRKELRFDRFTTPIPQPDYSAATSSKHSGRSLILPFNPHGNTEDSEFLASQDAQDPTSDPYAASDEDTDDSEEGIGGPPSPSPSPRPGSAMSMMSMSRRSATPTTSGRFGIPGRLRSGSGSLLIPAGDRSVTATTTTNSGLLSIPSAGPAKLEFKMEQPPRPPPARTMGQRRVVSDTIASSSRQAYGSTREVANDMETTSSLQRRKSVDSQRDKPRTGKSAEQDNSKKSWLDELETRHAALMQEIGDLEERFDAVAKLL</sequence>
<evidence type="ECO:0000256" key="1">
    <source>
        <dbReference type="ARBA" id="ARBA00012513"/>
    </source>
</evidence>
<dbReference type="Gene3D" id="1.10.510.10">
    <property type="entry name" value="Transferase(Phosphotransferase) domain 1"/>
    <property type="match status" value="1"/>
</dbReference>
<reference evidence="13 14" key="1">
    <citation type="submission" date="2019-12" db="EMBL/GenBank/DDBJ databases">
        <authorList>
            <person name="Floudas D."/>
            <person name="Bentzer J."/>
            <person name="Ahren D."/>
            <person name="Johansson T."/>
            <person name="Persson P."/>
            <person name="Tunlid A."/>
        </authorList>
    </citation>
    <scope>NUCLEOTIDE SEQUENCE [LARGE SCALE GENOMIC DNA]</scope>
    <source>
        <strain evidence="13 14">CBS 102.39</strain>
    </source>
</reference>
<dbReference type="Proteomes" id="UP000521872">
    <property type="component" value="Unassembled WGS sequence"/>
</dbReference>
<evidence type="ECO:0000259" key="12">
    <source>
        <dbReference type="PROSITE" id="PS50011"/>
    </source>
</evidence>
<dbReference type="Pfam" id="PF00069">
    <property type="entry name" value="Pkinase"/>
    <property type="match status" value="1"/>
</dbReference>
<keyword evidence="14" id="KW-1185">Reference proteome</keyword>
<dbReference type="InterPro" id="IPR050839">
    <property type="entry name" value="Rho-assoc_Ser/Thr_Kinase"/>
</dbReference>